<sequence>MNRTYSHIDMDERRKIARWRTAGLSVELIAEKLGRHRSTIFREIKRNTFTDAEFVDLNGYYCVTAHDMACERRAKLRKLSRFSNVRQSVIDRIMHGWSPQQIAGRMRLERHPVSVSHETIYKFAYSADGQAIKLWRHLPEHRARRRPRHARRKHGQRFSPELNILRRPDTVADRKQFGHWECDLIQFRKKFGKANVTSLVERVSRFAIFLRNNDRQSRPVMDGLVQALQALPHLARRSITFDRGTEFTDWPYLQASIGTQTWFCDPQSPWQKGTVENTNRRARKWLSREVDPLSVTDTDLIEICNRLNGTPRKCLGYRTADSISKCDMSRCHTQITLADRLIGGDLF</sequence>
<dbReference type="InterPro" id="IPR012337">
    <property type="entry name" value="RNaseH-like_sf"/>
</dbReference>
<reference evidence="3 4" key="1">
    <citation type="submission" date="2023-07" db="EMBL/GenBank/DDBJ databases">
        <title>Sorghum-associated microbial communities from plants grown in Nebraska, USA.</title>
        <authorList>
            <person name="Schachtman D."/>
        </authorList>
    </citation>
    <scope>NUCLEOTIDE SEQUENCE [LARGE SCALE GENOMIC DNA]</scope>
    <source>
        <strain evidence="3 4">DS1307</strain>
    </source>
</reference>
<gene>
    <name evidence="3" type="ORF">J2T09_004280</name>
</gene>
<feature type="domain" description="Integrase catalytic" evidence="2">
    <location>
        <begin position="164"/>
        <end position="328"/>
    </location>
</feature>
<dbReference type="NCBIfam" id="NF033563">
    <property type="entry name" value="transpos_IS30"/>
    <property type="match status" value="1"/>
</dbReference>
<dbReference type="InterPro" id="IPR036397">
    <property type="entry name" value="RNaseH_sf"/>
</dbReference>
<evidence type="ECO:0000256" key="1">
    <source>
        <dbReference type="ARBA" id="ARBA00023172"/>
    </source>
</evidence>
<dbReference type="PANTHER" id="PTHR10948:SF23">
    <property type="entry name" value="TRANSPOSASE INSI FOR INSERTION SEQUENCE ELEMENT IS30A-RELATED"/>
    <property type="match status" value="1"/>
</dbReference>
<dbReference type="Gene3D" id="3.30.420.10">
    <property type="entry name" value="Ribonuclease H-like superfamily/Ribonuclease H"/>
    <property type="match status" value="1"/>
</dbReference>
<dbReference type="PROSITE" id="PS50994">
    <property type="entry name" value="INTEGRASE"/>
    <property type="match status" value="1"/>
</dbReference>
<evidence type="ECO:0000313" key="3">
    <source>
        <dbReference type="EMBL" id="MDP9839504.1"/>
    </source>
</evidence>
<dbReference type="Pfam" id="PF00665">
    <property type="entry name" value="rve"/>
    <property type="match status" value="1"/>
</dbReference>
<keyword evidence="4" id="KW-1185">Reference proteome</keyword>
<organism evidence="3 4">
    <name type="scientific">Neorhizobium huautlense</name>
    <dbReference type="NCBI Taxonomy" id="67774"/>
    <lineage>
        <taxon>Bacteria</taxon>
        <taxon>Pseudomonadati</taxon>
        <taxon>Pseudomonadota</taxon>
        <taxon>Alphaproteobacteria</taxon>
        <taxon>Hyphomicrobiales</taxon>
        <taxon>Rhizobiaceae</taxon>
        <taxon>Rhizobium/Agrobacterium group</taxon>
        <taxon>Neorhizobium</taxon>
    </lineage>
</organism>
<dbReference type="InterPro" id="IPR051917">
    <property type="entry name" value="Transposase-Integrase"/>
</dbReference>
<comment type="caution">
    <text evidence="3">The sequence shown here is derived from an EMBL/GenBank/DDBJ whole genome shotgun (WGS) entry which is preliminary data.</text>
</comment>
<dbReference type="RefSeq" id="WP_306838144.1">
    <property type="nucleotide sequence ID" value="NZ_JAUSRF010000016.1"/>
</dbReference>
<dbReference type="Proteomes" id="UP001241472">
    <property type="component" value="Unassembled WGS sequence"/>
</dbReference>
<dbReference type="InterPro" id="IPR053392">
    <property type="entry name" value="Transposase_IS30-like"/>
</dbReference>
<protein>
    <submittedName>
        <fullName evidence="3">IS30 family transposase</fullName>
    </submittedName>
</protein>
<dbReference type="Pfam" id="PF13936">
    <property type="entry name" value="HTH_38"/>
    <property type="match status" value="1"/>
</dbReference>
<accession>A0ABT9PYE0</accession>
<keyword evidence="1" id="KW-0233">DNA recombination</keyword>
<name>A0ABT9PYE0_9HYPH</name>
<dbReference type="InterPro" id="IPR025246">
    <property type="entry name" value="IS30-like_HTH"/>
</dbReference>
<dbReference type="InterPro" id="IPR001584">
    <property type="entry name" value="Integrase_cat-core"/>
</dbReference>
<dbReference type="EMBL" id="JAUSRF010000016">
    <property type="protein sequence ID" value="MDP9839504.1"/>
    <property type="molecule type" value="Genomic_DNA"/>
</dbReference>
<dbReference type="PANTHER" id="PTHR10948">
    <property type="entry name" value="TRANSPOSASE"/>
    <property type="match status" value="1"/>
</dbReference>
<dbReference type="SUPFAM" id="SSF53098">
    <property type="entry name" value="Ribonuclease H-like"/>
    <property type="match status" value="1"/>
</dbReference>
<proteinExistence type="predicted"/>
<evidence type="ECO:0000313" key="4">
    <source>
        <dbReference type="Proteomes" id="UP001241472"/>
    </source>
</evidence>
<evidence type="ECO:0000259" key="2">
    <source>
        <dbReference type="PROSITE" id="PS50994"/>
    </source>
</evidence>